<evidence type="ECO:0000313" key="3">
    <source>
        <dbReference type="Proteomes" id="UP001404956"/>
    </source>
</evidence>
<proteinExistence type="predicted"/>
<evidence type="ECO:0000256" key="1">
    <source>
        <dbReference type="SAM" id="MobiDB-lite"/>
    </source>
</evidence>
<evidence type="ECO:0000313" key="2">
    <source>
        <dbReference type="EMBL" id="GAA5533974.1"/>
    </source>
</evidence>
<organism evidence="2 3">
    <name type="scientific">Deinococcus aluminii</name>
    <dbReference type="NCBI Taxonomy" id="1656885"/>
    <lineage>
        <taxon>Bacteria</taxon>
        <taxon>Thermotogati</taxon>
        <taxon>Deinococcota</taxon>
        <taxon>Deinococci</taxon>
        <taxon>Deinococcales</taxon>
        <taxon>Deinococcaceae</taxon>
        <taxon>Deinococcus</taxon>
    </lineage>
</organism>
<dbReference type="EMBL" id="BAABRV010000005">
    <property type="protein sequence ID" value="GAA5533974.1"/>
    <property type="molecule type" value="Genomic_DNA"/>
</dbReference>
<sequence length="116" mass="12902">MTESAENVMDQPEAQNHDRQIEIRLALPAPRVRYEKGKAVKEAGPDMTRVIALIRPQVEGALQRVYGAQTEVRFTVGRASDVRLSGTFPVKVSEVRLRVAEVLEDAFENLEDPGEG</sequence>
<name>A0ABP9XF44_9DEIO</name>
<keyword evidence="3" id="KW-1185">Reference proteome</keyword>
<feature type="region of interest" description="Disordered" evidence="1">
    <location>
        <begin position="1"/>
        <end position="20"/>
    </location>
</feature>
<gene>
    <name evidence="2" type="ORF">Dalu01_02382</name>
</gene>
<protein>
    <submittedName>
        <fullName evidence="2">Uncharacterized protein</fullName>
    </submittedName>
</protein>
<dbReference type="RefSeq" id="WP_345454882.1">
    <property type="nucleotide sequence ID" value="NZ_BAABRV010000005.1"/>
</dbReference>
<comment type="caution">
    <text evidence="2">The sequence shown here is derived from an EMBL/GenBank/DDBJ whole genome shotgun (WGS) entry which is preliminary data.</text>
</comment>
<accession>A0ABP9XF44</accession>
<reference evidence="2 3" key="1">
    <citation type="submission" date="2024-02" db="EMBL/GenBank/DDBJ databases">
        <title>Deinococcus aluminii NBRC 112889.</title>
        <authorList>
            <person name="Ichikawa N."/>
            <person name="Katano-Makiyama Y."/>
            <person name="Hidaka K."/>
        </authorList>
    </citation>
    <scope>NUCLEOTIDE SEQUENCE [LARGE SCALE GENOMIC DNA]</scope>
    <source>
        <strain evidence="2 3">NBRC 112889</strain>
    </source>
</reference>
<dbReference type="Proteomes" id="UP001404956">
    <property type="component" value="Unassembled WGS sequence"/>
</dbReference>